<dbReference type="HOGENOM" id="CLU_2036775_0_0_11"/>
<evidence type="ECO:0000313" key="2">
    <source>
        <dbReference type="EMBL" id="EFH31117.1"/>
    </source>
</evidence>
<evidence type="ECO:0000256" key="1">
    <source>
        <dbReference type="SAM" id="Phobius"/>
    </source>
</evidence>
<accession>D6X7D0</accession>
<name>D6X7D0_STRE2</name>
<keyword evidence="3" id="KW-1185">Reference proteome</keyword>
<sequence>MRRFVGGDGYLRDLAGGDGNSRRLAGGVGHPRRFVGRDGYLRRLADRDGFPRRLARGGRNPRRHGGGPHGPAVDCGLTAVGLMLWQTVDFLYADIGGPSTALTGVLLGLAAWWALGGTRRA</sequence>
<protein>
    <submittedName>
        <fullName evidence="2">Predicted protein</fullName>
    </submittedName>
</protein>
<keyword evidence="1" id="KW-1133">Transmembrane helix</keyword>
<evidence type="ECO:0000313" key="3">
    <source>
        <dbReference type="Proteomes" id="UP000002805"/>
    </source>
</evidence>
<dbReference type="AlphaFoldDB" id="D6X7D0"/>
<dbReference type="Proteomes" id="UP000002805">
    <property type="component" value="Chromosome"/>
</dbReference>
<gene>
    <name evidence="2" type="ORF">SSDG_06351</name>
</gene>
<feature type="transmembrane region" description="Helical" evidence="1">
    <location>
        <begin position="90"/>
        <end position="115"/>
    </location>
</feature>
<reference evidence="3" key="2">
    <citation type="submission" date="2009-10" db="EMBL/GenBank/DDBJ databases">
        <title>The genome sequence of Streptomyces pristinaespiralis strain ATCC 25486.</title>
        <authorList>
            <consortium name="The Broad Institute Genome Sequencing Platform"/>
            <consortium name="Broad Institute Microbial Sequencing Center"/>
            <person name="Fischbach M."/>
            <person name="Godfrey P."/>
            <person name="Ward D."/>
            <person name="Young S."/>
            <person name="Zeng Q."/>
            <person name="Koehrsen M."/>
            <person name="Alvarado L."/>
            <person name="Berlin A.M."/>
            <person name="Bochicchio J."/>
            <person name="Borenstein D."/>
            <person name="Chapman S.B."/>
            <person name="Chen Z."/>
            <person name="Engels R."/>
            <person name="Freedman E."/>
            <person name="Gellesch M."/>
            <person name="Goldberg J."/>
            <person name="Griggs A."/>
            <person name="Gujja S."/>
            <person name="Heilman E.R."/>
            <person name="Heiman D.I."/>
            <person name="Hepburn T.A."/>
            <person name="Howarth C."/>
            <person name="Jen D."/>
            <person name="Larson L."/>
            <person name="Lewis B."/>
            <person name="Mehta T."/>
            <person name="Park D."/>
            <person name="Pearson M."/>
            <person name="Richards J."/>
            <person name="Roberts A."/>
            <person name="Saif S."/>
            <person name="Shea T.D."/>
            <person name="Shenoy N."/>
            <person name="Sisk P."/>
            <person name="Stolte C."/>
            <person name="Sykes S.N."/>
            <person name="Thomson T."/>
            <person name="Walk T."/>
            <person name="White J."/>
            <person name="Yandava C."/>
            <person name="Straight P."/>
            <person name="Clardy J."/>
            <person name="Hung D."/>
            <person name="Kolter R."/>
            <person name="Mekalanos J."/>
            <person name="Walker S."/>
            <person name="Walsh C.T."/>
            <person name="Wieland-Brown L.C."/>
            <person name="Haas B."/>
            <person name="Nusbaum C."/>
            <person name="Birren B."/>
        </authorList>
    </citation>
    <scope>NUCLEOTIDE SEQUENCE [LARGE SCALE GENOMIC DNA]</scope>
    <source>
        <strain evidence="3">ATCC 25486 / DSM 40338 / CBS 914.69 / JCM 4507 / NBRC 13074 / NRRL 2958 / 5647</strain>
    </source>
</reference>
<proteinExistence type="predicted"/>
<organism evidence="2 3">
    <name type="scientific">Streptomyces pristinaespiralis (strain ATCC 25486 / DSM 40338 / CBS 914.69 / JCM 4507 / KCC S-0507 / NBRC 13074 / NRRL 2958 / 5647)</name>
    <dbReference type="NCBI Taxonomy" id="457429"/>
    <lineage>
        <taxon>Bacteria</taxon>
        <taxon>Bacillati</taxon>
        <taxon>Actinomycetota</taxon>
        <taxon>Actinomycetes</taxon>
        <taxon>Kitasatosporales</taxon>
        <taxon>Streptomycetaceae</taxon>
        <taxon>Streptomyces</taxon>
    </lineage>
</organism>
<keyword evidence="1" id="KW-0812">Transmembrane</keyword>
<keyword evidence="1" id="KW-0472">Membrane</keyword>
<dbReference type="EMBL" id="CM000950">
    <property type="protein sequence ID" value="EFH31117.1"/>
    <property type="molecule type" value="Genomic_DNA"/>
</dbReference>
<reference evidence="3" key="1">
    <citation type="submission" date="2008-02" db="EMBL/GenBank/DDBJ databases">
        <authorList>
            <consortium name="The Broad Institute Genome Sequencing Platform"/>
            <person name="Fischbach M."/>
            <person name="Ward D."/>
            <person name="Young S."/>
            <person name="Jaffe D."/>
            <person name="Gnerre S."/>
            <person name="Berlin A."/>
            <person name="Heiman D."/>
            <person name="Hepburn T."/>
            <person name="Sykes S."/>
            <person name="Alvarado L."/>
            <person name="Kodira C.D."/>
            <person name="Straight P."/>
            <person name="Clardy J."/>
            <person name="Hung D."/>
            <person name="Kolter R."/>
            <person name="Mekalanos J."/>
            <person name="Walker S."/>
            <person name="Walsh C.T."/>
            <person name="Lander E."/>
            <person name="Galagan J."/>
            <person name="Nusbaum C."/>
            <person name="Birren B."/>
        </authorList>
    </citation>
    <scope>NUCLEOTIDE SEQUENCE [LARGE SCALE GENOMIC DNA]</scope>
    <source>
        <strain evidence="3">ATCC 25486 / DSM 40338 / CBS 914.69 / JCM 4507 / NBRC 13074 / NRRL 2958 / 5647</strain>
    </source>
</reference>